<accession>G5GIV1</accession>
<feature type="transmembrane region" description="Helical" evidence="7">
    <location>
        <begin position="401"/>
        <end position="418"/>
    </location>
</feature>
<dbReference type="PATRIC" id="fig|679200.3.peg.1578"/>
<protein>
    <recommendedName>
        <fullName evidence="10">FTR1 family protein</fullName>
    </recommendedName>
</protein>
<evidence type="ECO:0000313" key="9">
    <source>
        <dbReference type="Proteomes" id="UP000003011"/>
    </source>
</evidence>
<feature type="transmembrane region" description="Helical" evidence="7">
    <location>
        <begin position="347"/>
        <end position="368"/>
    </location>
</feature>
<dbReference type="eggNOG" id="COG0672">
    <property type="taxonomic scope" value="Bacteria"/>
</dbReference>
<dbReference type="OrthoDB" id="8215804at2"/>
<dbReference type="InterPro" id="IPR004923">
    <property type="entry name" value="FTR1/Fip1/EfeU"/>
</dbReference>
<feature type="transmembrane region" description="Helical" evidence="7">
    <location>
        <begin position="315"/>
        <end position="335"/>
    </location>
</feature>
<proteinExistence type="inferred from homology"/>
<evidence type="ECO:0008006" key="10">
    <source>
        <dbReference type="Google" id="ProtNLM"/>
    </source>
</evidence>
<dbReference type="Proteomes" id="UP000003011">
    <property type="component" value="Unassembled WGS sequence"/>
</dbReference>
<comment type="caution">
    <text evidence="8">The sequence shown here is derived from an EMBL/GenBank/DDBJ whole genome shotgun (WGS) entry which is preliminary data.</text>
</comment>
<gene>
    <name evidence="8" type="ORF">HMPREF9333_01491</name>
</gene>
<comment type="subcellular location">
    <subcellularLocation>
        <location evidence="1">Membrane</location>
        <topology evidence="1">Multi-pass membrane protein</topology>
    </subcellularLocation>
</comment>
<keyword evidence="4 7" id="KW-1133">Transmembrane helix</keyword>
<dbReference type="Pfam" id="PF03239">
    <property type="entry name" value="FTR1"/>
    <property type="match status" value="1"/>
</dbReference>
<keyword evidence="3 7" id="KW-0812">Transmembrane</keyword>
<evidence type="ECO:0000256" key="6">
    <source>
        <dbReference type="SAM" id="MobiDB-lite"/>
    </source>
</evidence>
<dbReference type="PANTHER" id="PTHR31632">
    <property type="entry name" value="IRON TRANSPORTER FTH1"/>
    <property type="match status" value="1"/>
</dbReference>
<feature type="region of interest" description="Disordered" evidence="6">
    <location>
        <begin position="115"/>
        <end position="145"/>
    </location>
</feature>
<dbReference type="HOGENOM" id="CLU_023979_2_0_9"/>
<evidence type="ECO:0000313" key="8">
    <source>
        <dbReference type="EMBL" id="EHI55355.1"/>
    </source>
</evidence>
<organism evidence="8 9">
    <name type="scientific">Johnsonella ignava ATCC 51276</name>
    <dbReference type="NCBI Taxonomy" id="679200"/>
    <lineage>
        <taxon>Bacteria</taxon>
        <taxon>Bacillati</taxon>
        <taxon>Bacillota</taxon>
        <taxon>Clostridia</taxon>
        <taxon>Lachnospirales</taxon>
        <taxon>Lachnospiraceae</taxon>
        <taxon>Johnsonella</taxon>
    </lineage>
</organism>
<reference evidence="8 9" key="1">
    <citation type="submission" date="2011-08" db="EMBL/GenBank/DDBJ databases">
        <title>The Genome Sequence of Johnsonella ignava ATCC 51276.</title>
        <authorList>
            <consortium name="The Broad Institute Genome Sequencing Platform"/>
            <person name="Earl A."/>
            <person name="Ward D."/>
            <person name="Feldgarden M."/>
            <person name="Gevers D."/>
            <person name="Izard J."/>
            <person name="Blanton J.M."/>
            <person name="Baranova O.V."/>
            <person name="Dewhirst F.E."/>
            <person name="Young S.K."/>
            <person name="Zeng Q."/>
            <person name="Gargeya S."/>
            <person name="Fitzgerald M."/>
            <person name="Haas B."/>
            <person name="Abouelleil A."/>
            <person name="Alvarado L."/>
            <person name="Arachchi H.M."/>
            <person name="Berlin A."/>
            <person name="Brown A."/>
            <person name="Chapman S.B."/>
            <person name="Chen Z."/>
            <person name="Dunbar C."/>
            <person name="Freedman E."/>
            <person name="Gearin G."/>
            <person name="Gellesch M."/>
            <person name="Goldberg J."/>
            <person name="Griggs A."/>
            <person name="Gujja S."/>
            <person name="Heiman D."/>
            <person name="Howarth C."/>
            <person name="Larson L."/>
            <person name="Lui A."/>
            <person name="MacDonald P.J.P."/>
            <person name="Montmayeur A."/>
            <person name="Murphy C."/>
            <person name="Neiman D."/>
            <person name="Pearson M."/>
            <person name="Priest M."/>
            <person name="Roberts A."/>
            <person name="Saif S."/>
            <person name="Shea T."/>
            <person name="Shenoy N."/>
            <person name="Sisk P."/>
            <person name="Stolte C."/>
            <person name="Sykes S."/>
            <person name="Wortman J."/>
            <person name="Nusbaum C."/>
            <person name="Birren B."/>
        </authorList>
    </citation>
    <scope>NUCLEOTIDE SEQUENCE [LARGE SCALE GENOMIC DNA]</scope>
    <source>
        <strain evidence="8 9">ATCC 51276</strain>
    </source>
</reference>
<dbReference type="AlphaFoldDB" id="G5GIV1"/>
<evidence type="ECO:0000256" key="5">
    <source>
        <dbReference type="ARBA" id="ARBA00023136"/>
    </source>
</evidence>
<dbReference type="PANTHER" id="PTHR31632:SF2">
    <property type="entry name" value="PLASMA MEMBRANE IRON PERMEASE"/>
    <property type="match status" value="1"/>
</dbReference>
<feature type="transmembrane region" description="Helical" evidence="7">
    <location>
        <begin position="280"/>
        <end position="303"/>
    </location>
</feature>
<dbReference type="GO" id="GO:0033573">
    <property type="term" value="C:high-affinity iron permease complex"/>
    <property type="evidence" value="ECO:0007669"/>
    <property type="project" value="InterPro"/>
</dbReference>
<evidence type="ECO:0000256" key="3">
    <source>
        <dbReference type="ARBA" id="ARBA00022692"/>
    </source>
</evidence>
<comment type="similarity">
    <text evidence="2">Belongs to the oxidase-dependent Fe transporter (OFeT) (TC 9.A.10.1) family.</text>
</comment>
<evidence type="ECO:0000256" key="4">
    <source>
        <dbReference type="ARBA" id="ARBA00022989"/>
    </source>
</evidence>
<keyword evidence="9" id="KW-1185">Reference proteome</keyword>
<feature type="transmembrane region" description="Helical" evidence="7">
    <location>
        <begin position="238"/>
        <end position="255"/>
    </location>
</feature>
<evidence type="ECO:0000256" key="2">
    <source>
        <dbReference type="ARBA" id="ARBA00008333"/>
    </source>
</evidence>
<name>G5GIV1_9FIRM</name>
<dbReference type="STRING" id="679200.HMPREF9333_01491"/>
<sequence length="436" mass="48069">MQSYADTKKYENWETVADEMTEILNESVEIYKQGTDDATKEATKKAINKAYFQYYEKLGFEKTVMSYISAQRGSDVENKFYLAKKAVKEGKSVEEVKEIIDSLTAMLKEDAAKLDGVGDSDTSSEESEAQKEDSGEGDTSAQHDKAVPVGKSSAASAASSFLTAFGLTMREGLEAILVIAAIIAYLVKTDNKKYLKGVYLGAVLGIGFSIFLAVIFNMVSSAIGAAESGMTQEIFEGIAMFVAVGVLFYVSNWMLSKSEAEVWSRYIKSQVEKSIGRGNMYALAFASFLAVFREGAELILFFQAMIANDLGTSMFHMWLGIIIAAICLAIVYIVIVKFSMRLPLKPFFMVTSILMFILCISFAGKGVYELQEADVLGRTPVGWMNGFSVELLGIYPRVETLVPQVIMLVLMIVSLVLHSNNNKKIRAKLEKEQGQK</sequence>
<dbReference type="GO" id="GO:0015093">
    <property type="term" value="F:ferrous iron transmembrane transporter activity"/>
    <property type="evidence" value="ECO:0007669"/>
    <property type="project" value="TreeGrafter"/>
</dbReference>
<dbReference type="EMBL" id="ACZL01000023">
    <property type="protein sequence ID" value="EHI55355.1"/>
    <property type="molecule type" value="Genomic_DNA"/>
</dbReference>
<keyword evidence="5 7" id="KW-0472">Membrane</keyword>
<evidence type="ECO:0000256" key="7">
    <source>
        <dbReference type="SAM" id="Phobius"/>
    </source>
</evidence>
<evidence type="ECO:0000256" key="1">
    <source>
        <dbReference type="ARBA" id="ARBA00004141"/>
    </source>
</evidence>
<feature type="transmembrane region" description="Helical" evidence="7">
    <location>
        <begin position="198"/>
        <end position="218"/>
    </location>
</feature>